<evidence type="ECO:0000256" key="3">
    <source>
        <dbReference type="ARBA" id="ARBA00009183"/>
    </source>
</evidence>
<evidence type="ECO:0000256" key="16">
    <source>
        <dbReference type="ARBA" id="ARBA00048088"/>
    </source>
</evidence>
<feature type="transmembrane region" description="Helical" evidence="20">
    <location>
        <begin position="526"/>
        <end position="549"/>
    </location>
</feature>
<dbReference type="InterPro" id="IPR020946">
    <property type="entry name" value="Flavin_mOase-like"/>
</dbReference>
<proteinExistence type="inferred from homology"/>
<dbReference type="GO" id="GO:0004499">
    <property type="term" value="F:N,N-dimethylaniline monooxygenase activity"/>
    <property type="evidence" value="ECO:0007669"/>
    <property type="project" value="UniProtKB-UniRule"/>
</dbReference>
<dbReference type="GO" id="GO:0050660">
    <property type="term" value="F:flavin adenine dinucleotide binding"/>
    <property type="evidence" value="ECO:0007669"/>
    <property type="project" value="InterPro"/>
</dbReference>
<comment type="subcellular location">
    <subcellularLocation>
        <location evidence="2">Endoplasmic reticulum membrane</location>
        <topology evidence="2">Single-pass membrane protein</topology>
    </subcellularLocation>
</comment>
<dbReference type="PANTHER" id="PTHR23023">
    <property type="entry name" value="DIMETHYLANILINE MONOOXYGENASE"/>
    <property type="match status" value="1"/>
</dbReference>
<dbReference type="GO" id="GO:0005789">
    <property type="term" value="C:endoplasmic reticulum membrane"/>
    <property type="evidence" value="ECO:0007669"/>
    <property type="project" value="UniProtKB-SubCell"/>
</dbReference>
<comment type="cofactor">
    <cofactor evidence="1 18 19">
        <name>FAD</name>
        <dbReference type="ChEBI" id="CHEBI:57692"/>
    </cofactor>
</comment>
<dbReference type="FunFam" id="3.50.50.60:FF:000159">
    <property type="entry name" value="Dimethylaniline monooxygenase [N-oxide-forming]"/>
    <property type="match status" value="1"/>
</dbReference>
<evidence type="ECO:0000256" key="14">
    <source>
        <dbReference type="ARBA" id="ARBA00047338"/>
    </source>
</evidence>
<evidence type="ECO:0000256" key="15">
    <source>
        <dbReference type="ARBA" id="ARBA00048041"/>
    </source>
</evidence>
<keyword evidence="7 18" id="KW-0274">FAD</keyword>
<comment type="similarity">
    <text evidence="3 18 19">Belongs to the FMO family.</text>
</comment>
<evidence type="ECO:0000256" key="9">
    <source>
        <dbReference type="ARBA" id="ARBA00022989"/>
    </source>
</evidence>
<evidence type="ECO:0000256" key="2">
    <source>
        <dbReference type="ARBA" id="ARBA00004389"/>
    </source>
</evidence>
<dbReference type="InterPro" id="IPR050346">
    <property type="entry name" value="FMO-like"/>
</dbReference>
<evidence type="ECO:0000256" key="13">
    <source>
        <dbReference type="ARBA" id="ARBA00045957"/>
    </source>
</evidence>
<evidence type="ECO:0000256" key="18">
    <source>
        <dbReference type="PIRNR" id="PIRNR000332"/>
    </source>
</evidence>
<evidence type="ECO:0000256" key="12">
    <source>
        <dbReference type="ARBA" id="ARBA00023136"/>
    </source>
</evidence>
<dbReference type="PRINTS" id="PR01121">
    <property type="entry name" value="FMOXYGENASE1"/>
</dbReference>
<evidence type="ECO:0000313" key="21">
    <source>
        <dbReference type="Proteomes" id="UP000887572"/>
    </source>
</evidence>
<dbReference type="InterPro" id="IPR000960">
    <property type="entry name" value="Flavin_mOase"/>
</dbReference>
<dbReference type="Proteomes" id="UP000887572">
    <property type="component" value="Unplaced"/>
</dbReference>
<reference evidence="22" key="1">
    <citation type="submission" date="2022-11" db="UniProtKB">
        <authorList>
            <consortium name="WormBaseParasite"/>
        </authorList>
    </citation>
    <scope>IDENTIFICATION</scope>
</reference>
<dbReference type="WBParaSite" id="Gr19_v10_g8531.t1">
    <property type="protein sequence ID" value="Gr19_v10_g8531.t1"/>
    <property type="gene ID" value="Gr19_v10_g8531"/>
</dbReference>
<keyword evidence="6 18" id="KW-0256">Endoplasmic reticulum</keyword>
<keyword evidence="4 18" id="KW-0285">Flavoprotein</keyword>
<dbReference type="Pfam" id="PF00743">
    <property type="entry name" value="FMO-like"/>
    <property type="match status" value="1"/>
</dbReference>
<dbReference type="InterPro" id="IPR036188">
    <property type="entry name" value="FAD/NAD-bd_sf"/>
</dbReference>
<comment type="catalytic activity">
    <reaction evidence="16">
        <text>trimethylamine + NADPH + O2 = trimethylamine N-oxide + NADP(+) + H2O</text>
        <dbReference type="Rhea" id="RHEA:31979"/>
        <dbReference type="ChEBI" id="CHEBI:15377"/>
        <dbReference type="ChEBI" id="CHEBI:15379"/>
        <dbReference type="ChEBI" id="CHEBI:15724"/>
        <dbReference type="ChEBI" id="CHEBI:57783"/>
        <dbReference type="ChEBI" id="CHEBI:58349"/>
        <dbReference type="ChEBI" id="CHEBI:58389"/>
        <dbReference type="EC" id="1.14.13.148"/>
    </reaction>
    <physiologicalReaction direction="left-to-right" evidence="16">
        <dbReference type="Rhea" id="RHEA:31980"/>
    </physiologicalReaction>
</comment>
<evidence type="ECO:0000256" key="17">
    <source>
        <dbReference type="ARBA" id="ARBA00049443"/>
    </source>
</evidence>
<evidence type="ECO:0000256" key="5">
    <source>
        <dbReference type="ARBA" id="ARBA00022692"/>
    </source>
</evidence>
<keyword evidence="5 20" id="KW-0812">Transmembrane</keyword>
<dbReference type="GO" id="GO:0050661">
    <property type="term" value="F:NADP binding"/>
    <property type="evidence" value="ECO:0007669"/>
    <property type="project" value="InterPro"/>
</dbReference>
<keyword evidence="12 18" id="KW-0472">Membrane</keyword>
<dbReference type="Gene3D" id="3.50.50.60">
    <property type="entry name" value="FAD/NAD(P)-binding domain"/>
    <property type="match status" value="1"/>
</dbReference>
<comment type="catalytic activity">
    <reaction evidence="14">
        <text>hypotaurine + NADH + O2 + H(+) = taurine + NAD(+) + H2O</text>
        <dbReference type="Rhea" id="RHEA:74111"/>
        <dbReference type="ChEBI" id="CHEBI:15377"/>
        <dbReference type="ChEBI" id="CHEBI:15378"/>
        <dbReference type="ChEBI" id="CHEBI:15379"/>
        <dbReference type="ChEBI" id="CHEBI:57540"/>
        <dbReference type="ChEBI" id="CHEBI:57853"/>
        <dbReference type="ChEBI" id="CHEBI:57945"/>
        <dbReference type="ChEBI" id="CHEBI:507393"/>
        <dbReference type="EC" id="1.14.13.8"/>
    </reaction>
    <physiologicalReaction direction="left-to-right" evidence="14">
        <dbReference type="Rhea" id="RHEA:74112"/>
    </physiologicalReaction>
</comment>
<dbReference type="PIRSF" id="PIRSF000332">
    <property type="entry name" value="FMO"/>
    <property type="match status" value="1"/>
</dbReference>
<keyword evidence="11 18" id="KW-0503">Monooxygenase</keyword>
<evidence type="ECO:0000256" key="10">
    <source>
        <dbReference type="ARBA" id="ARBA00023002"/>
    </source>
</evidence>
<dbReference type="PRINTS" id="PR00370">
    <property type="entry name" value="FMOXYGENASE"/>
</dbReference>
<evidence type="ECO:0000256" key="7">
    <source>
        <dbReference type="ARBA" id="ARBA00022827"/>
    </source>
</evidence>
<evidence type="ECO:0000313" key="22">
    <source>
        <dbReference type="WBParaSite" id="Gr19_v10_g8531.t1"/>
    </source>
</evidence>
<organism evidence="21 22">
    <name type="scientific">Globodera rostochiensis</name>
    <name type="common">Golden nematode worm</name>
    <name type="synonym">Heterodera rostochiensis</name>
    <dbReference type="NCBI Taxonomy" id="31243"/>
    <lineage>
        <taxon>Eukaryota</taxon>
        <taxon>Metazoa</taxon>
        <taxon>Ecdysozoa</taxon>
        <taxon>Nematoda</taxon>
        <taxon>Chromadorea</taxon>
        <taxon>Rhabditida</taxon>
        <taxon>Tylenchina</taxon>
        <taxon>Tylenchomorpha</taxon>
        <taxon>Tylenchoidea</taxon>
        <taxon>Heteroderidae</taxon>
        <taxon>Heteroderinae</taxon>
        <taxon>Globodera</taxon>
    </lineage>
</organism>
<name>A0A914I9I1_GLORO</name>
<comment type="catalytic activity">
    <reaction evidence="15">
        <text>hypotaurine + NADPH + O2 + H(+) = taurine + NADP(+) + H2O</text>
        <dbReference type="Rhea" id="RHEA:69819"/>
        <dbReference type="ChEBI" id="CHEBI:15377"/>
        <dbReference type="ChEBI" id="CHEBI:15378"/>
        <dbReference type="ChEBI" id="CHEBI:15379"/>
        <dbReference type="ChEBI" id="CHEBI:57783"/>
        <dbReference type="ChEBI" id="CHEBI:57853"/>
        <dbReference type="ChEBI" id="CHEBI:58349"/>
        <dbReference type="ChEBI" id="CHEBI:507393"/>
        <dbReference type="EC" id="1.14.13.8"/>
    </reaction>
    <physiologicalReaction direction="left-to-right" evidence="15">
        <dbReference type="Rhea" id="RHEA:69820"/>
    </physiologicalReaction>
</comment>
<sequence length="553" mass="62078">MPSSPSTAPKRCAVVGAGAAGLACARWALAYGFLPVVLERRADFGGLWRYTSKVLPNELATVMRCTVTNSSKELSAFSDFPPDPLLPNYMRHEKMLAYLEAYARHHNLEQYIQFNKKVIQICRSPDYAETGQWTVQWQNGDGQRIEETFHCILVAIGHHAKPNWPSWPGLERFQGKIVHSHDFRCATPDMDDKVNVVVGGSDSAVDMAVELSRASKEVLLSTRRGFWVLRKCSIGGLPVDSVLTTRFNSLLFRYAPRFFNEWRLIRFLQKGLDHAMYGLMPRVSPLISQFFAVNDELPGRILAGMVTVKPNIQQFTENGIVWEDGTCTERVDNVLLGTGYCFDFEMIERGQLIPIDSHGSNSAAPLHNHMFPLATSDWNSLAIIGIVQPTGSKLCVVEMQARLFFEVRCGRVKLPSTDEMRQEMAAKMQQPKEPMRHAHEVDYIGYMDELASLVGCMPSLCRLLFSCQLRLFRAVLFGPNVSYVYRLRGPHPWTGAECAVLGVPERMRQCMRTRECPAPKAFDGTAAFPFIIIGTIIGILPLAFAAVVVRHCL</sequence>
<keyword evidence="8 18" id="KW-0521">NADP</keyword>
<keyword evidence="9 20" id="KW-1133">Transmembrane helix</keyword>
<evidence type="ECO:0000256" key="20">
    <source>
        <dbReference type="SAM" id="Phobius"/>
    </source>
</evidence>
<keyword evidence="21" id="KW-1185">Reference proteome</keyword>
<keyword evidence="10 18" id="KW-0560">Oxidoreductase</keyword>
<dbReference type="EC" id="1.-.-.-" evidence="19"/>
<evidence type="ECO:0000256" key="19">
    <source>
        <dbReference type="RuleBase" id="RU361177"/>
    </source>
</evidence>
<dbReference type="AlphaFoldDB" id="A0A914I9I1"/>
<protein>
    <recommendedName>
        <fullName evidence="19">Flavin-containing monooxygenase</fullName>
        <ecNumber evidence="19">1.-.-.-</ecNumber>
    </recommendedName>
</protein>
<comment type="function">
    <text evidence="13">Broad spectrum monooxygenase that catalyzes the oxygenation of a wide variety of nitrogen- and sulfur-containing compounds including xenobiotics. Catalyzes the S-oxygenation of hypotaurine to produce taurine, an organic osmolyte involved in cell volume regulation as well as a variety of cytoprotective and developmental processes. In vitro, catalyzes the N-oxygenation of trimethylamine (TMA) to produce trimethylamine N-oxide (TMAO) and could therefore participate to the detoxification of this compound that is generated by the action of gut microbiota from dietary precursors such as choline, choline containing compounds, betaine or L-carnitine.</text>
</comment>
<evidence type="ECO:0000256" key="8">
    <source>
        <dbReference type="ARBA" id="ARBA00022857"/>
    </source>
</evidence>
<evidence type="ECO:0000256" key="1">
    <source>
        <dbReference type="ARBA" id="ARBA00001974"/>
    </source>
</evidence>
<comment type="catalytic activity">
    <reaction evidence="17">
        <text>N,N-dimethylaniline + NADPH + O2 + H(+) = N,N-dimethylaniline N-oxide + NADP(+) + H2O</text>
        <dbReference type="Rhea" id="RHEA:24468"/>
        <dbReference type="ChEBI" id="CHEBI:15377"/>
        <dbReference type="ChEBI" id="CHEBI:15378"/>
        <dbReference type="ChEBI" id="CHEBI:15379"/>
        <dbReference type="ChEBI" id="CHEBI:16269"/>
        <dbReference type="ChEBI" id="CHEBI:17735"/>
        <dbReference type="ChEBI" id="CHEBI:57783"/>
        <dbReference type="ChEBI" id="CHEBI:58349"/>
        <dbReference type="EC" id="1.14.13.8"/>
    </reaction>
    <physiologicalReaction direction="left-to-right" evidence="17">
        <dbReference type="Rhea" id="RHEA:24469"/>
    </physiologicalReaction>
</comment>
<dbReference type="InterPro" id="IPR002253">
    <property type="entry name" value="Flavin_mOase_1"/>
</dbReference>
<evidence type="ECO:0000256" key="6">
    <source>
        <dbReference type="ARBA" id="ARBA00022824"/>
    </source>
</evidence>
<dbReference type="GO" id="GO:0034899">
    <property type="term" value="F:trimethylamine monooxygenase activity"/>
    <property type="evidence" value="ECO:0007669"/>
    <property type="project" value="UniProtKB-EC"/>
</dbReference>
<evidence type="ECO:0000256" key="4">
    <source>
        <dbReference type="ARBA" id="ARBA00022630"/>
    </source>
</evidence>
<evidence type="ECO:0000256" key="11">
    <source>
        <dbReference type="ARBA" id="ARBA00023033"/>
    </source>
</evidence>
<accession>A0A914I9I1</accession>
<dbReference type="SUPFAM" id="SSF51905">
    <property type="entry name" value="FAD/NAD(P)-binding domain"/>
    <property type="match status" value="2"/>
</dbReference>